<comment type="catalytic activity">
    <reaction evidence="1">
        <text>ATP-independent breakage of single-stranded DNA, followed by passage and rejoining.</text>
        <dbReference type="EC" id="5.6.2.1"/>
    </reaction>
</comment>
<keyword evidence="4" id="KW-0799">Topoisomerase</keyword>
<dbReference type="InterPro" id="IPR049331">
    <property type="entry name" value="Top1B_N_bact"/>
</dbReference>
<keyword evidence="5" id="KW-0238">DNA-binding</keyword>
<evidence type="ECO:0000256" key="3">
    <source>
        <dbReference type="ARBA" id="ARBA00012891"/>
    </source>
</evidence>
<dbReference type="PROSITE" id="PS52038">
    <property type="entry name" value="TOPO_IB_2"/>
    <property type="match status" value="1"/>
</dbReference>
<dbReference type="InterPro" id="IPR011010">
    <property type="entry name" value="DNA_brk_join_enz"/>
</dbReference>
<evidence type="ECO:0000256" key="1">
    <source>
        <dbReference type="ARBA" id="ARBA00000213"/>
    </source>
</evidence>
<dbReference type="Gene3D" id="3.30.66.10">
    <property type="entry name" value="DNA topoisomerase I domain"/>
    <property type="match status" value="1"/>
</dbReference>
<organism evidence="9 10">
    <name type="scientific">Pelagihabitans pacificus</name>
    <dbReference type="NCBI Taxonomy" id="2696054"/>
    <lineage>
        <taxon>Bacteria</taxon>
        <taxon>Pseudomonadati</taxon>
        <taxon>Bacteroidota</taxon>
        <taxon>Flavobacteriia</taxon>
        <taxon>Flavobacteriales</taxon>
        <taxon>Flavobacteriaceae</taxon>
        <taxon>Pelagihabitans</taxon>
    </lineage>
</organism>
<dbReference type="Gene3D" id="3.90.15.10">
    <property type="entry name" value="Topoisomerase I, Chain A, domain 3"/>
    <property type="match status" value="1"/>
</dbReference>
<dbReference type="Gene3D" id="1.10.132.120">
    <property type="match status" value="1"/>
</dbReference>
<dbReference type="InterPro" id="IPR014711">
    <property type="entry name" value="TopoI_cat_a-hlx-sub_euk"/>
</dbReference>
<comment type="caution">
    <text evidence="9">The sequence shown here is derived from an EMBL/GenBank/DDBJ whole genome shotgun (WGS) entry which is preliminary data.</text>
</comment>
<dbReference type="InterPro" id="IPR013500">
    <property type="entry name" value="TopoI_cat_euk"/>
</dbReference>
<comment type="similarity">
    <text evidence="2">Belongs to the type IB topoisomerase family.</text>
</comment>
<dbReference type="EMBL" id="VIKU02000005">
    <property type="protein sequence ID" value="NHF61015.1"/>
    <property type="molecule type" value="Genomic_DNA"/>
</dbReference>
<evidence type="ECO:0000256" key="6">
    <source>
        <dbReference type="ARBA" id="ARBA00023235"/>
    </source>
</evidence>
<protein>
    <recommendedName>
        <fullName evidence="3">DNA topoisomerase</fullName>
        <ecNumber evidence="3">5.6.2.1</ecNumber>
    </recommendedName>
</protein>
<dbReference type="AlphaFoldDB" id="A0A967AXN2"/>
<reference evidence="9" key="2">
    <citation type="submission" date="2020-03" db="EMBL/GenBank/DDBJ databases">
        <title>Flavobacteriaceae bacterium strain TP-CH-4, a member of the family Flavobacteriaceae isolated from a deep-sea seamount.</title>
        <authorList>
            <person name="Zhang D.-C."/>
        </authorList>
    </citation>
    <scope>NUCLEOTIDE SEQUENCE</scope>
    <source>
        <strain evidence="9">TP-CH-4</strain>
    </source>
</reference>
<evidence type="ECO:0000256" key="2">
    <source>
        <dbReference type="ARBA" id="ARBA00006645"/>
    </source>
</evidence>
<sequence>MALKRFDTEFVEAILKEPETAIEKLDLIYVDSSKLAIERLKKGDQFLYVLNGRPLSETKQIKRIEDLVIPPAWKGVKIADLDNAHLQAVGNDLRKRKQYKYHPLWTKVRNQTKFYKMTVFGQQLPKIRERVEQDLDQEGWPKTKVLALIIRLMEETHIRIGNEQYAKKNKTYGLSTLRSKHVTSLKDKVRFEFTGKRGKKHKITLRNKKLVRLVNRCEEIPGWELFKFFDKDGEKQTVDSGMVNEYIHQISGELFTAKDFRTWAASIVFFNSLMDMDTATDEKELAKNILGAYDITAKELGNTRNVCRQYYVHPLLPKYYELGKLKGYFNKVDTVEPIENLSPAETVVLELLADYKPAFELEAM</sequence>
<evidence type="ECO:0000259" key="8">
    <source>
        <dbReference type="Pfam" id="PF21338"/>
    </source>
</evidence>
<keyword evidence="6" id="KW-0413">Isomerase</keyword>
<accession>A0A967AXN2</accession>
<dbReference type="InterPro" id="IPR001631">
    <property type="entry name" value="TopoI"/>
</dbReference>
<dbReference type="Pfam" id="PF21338">
    <property type="entry name" value="Top1B_N_bact"/>
    <property type="match status" value="1"/>
</dbReference>
<gene>
    <name evidence="9" type="ORF">FK220_016810</name>
</gene>
<dbReference type="PRINTS" id="PR00416">
    <property type="entry name" value="EUTPISMRASEI"/>
</dbReference>
<evidence type="ECO:0000259" key="7">
    <source>
        <dbReference type="Pfam" id="PF01028"/>
    </source>
</evidence>
<dbReference type="EC" id="5.6.2.1" evidence="3"/>
<feature type="domain" description="DNA topoisomerase IB N-terminal" evidence="8">
    <location>
        <begin position="47"/>
        <end position="92"/>
    </location>
</feature>
<name>A0A967AXN2_9FLAO</name>
<evidence type="ECO:0000313" key="10">
    <source>
        <dbReference type="Proteomes" id="UP000707206"/>
    </source>
</evidence>
<feature type="domain" description="DNA topoisomerase I catalytic core eukaryotic-type" evidence="7">
    <location>
        <begin position="108"/>
        <end position="308"/>
    </location>
</feature>
<keyword evidence="10" id="KW-1185">Reference proteome</keyword>
<dbReference type="Pfam" id="PF01028">
    <property type="entry name" value="Topoisom_I"/>
    <property type="match status" value="1"/>
</dbReference>
<dbReference type="InterPro" id="IPR035447">
    <property type="entry name" value="DNA_topo_I_N_sf"/>
</dbReference>
<proteinExistence type="inferred from homology"/>
<dbReference type="SUPFAM" id="SSF55869">
    <property type="entry name" value="DNA topoisomerase I domain"/>
    <property type="match status" value="1"/>
</dbReference>
<dbReference type="SUPFAM" id="SSF56349">
    <property type="entry name" value="DNA breaking-rejoining enzymes"/>
    <property type="match status" value="1"/>
</dbReference>
<reference evidence="9" key="1">
    <citation type="submission" date="2019-07" db="EMBL/GenBank/DDBJ databases">
        <authorList>
            <person name="De-Chao Zhang Q."/>
        </authorList>
    </citation>
    <scope>NUCLEOTIDE SEQUENCE</scope>
    <source>
        <strain evidence="9">TP-CH-4</strain>
    </source>
</reference>
<dbReference type="GO" id="GO:0006265">
    <property type="term" value="P:DNA topological change"/>
    <property type="evidence" value="ECO:0007669"/>
    <property type="project" value="InterPro"/>
</dbReference>
<dbReference type="GO" id="GO:0003677">
    <property type="term" value="F:DNA binding"/>
    <property type="evidence" value="ECO:0007669"/>
    <property type="project" value="UniProtKB-KW"/>
</dbReference>
<dbReference type="GO" id="GO:0003917">
    <property type="term" value="F:DNA topoisomerase type I (single strand cut, ATP-independent) activity"/>
    <property type="evidence" value="ECO:0007669"/>
    <property type="project" value="UniProtKB-EC"/>
</dbReference>
<dbReference type="RefSeq" id="WP_152575503.1">
    <property type="nucleotide sequence ID" value="NZ_VIKU02000005.1"/>
</dbReference>
<evidence type="ECO:0000313" key="9">
    <source>
        <dbReference type="EMBL" id="NHF61015.1"/>
    </source>
</evidence>
<evidence type="ECO:0000256" key="5">
    <source>
        <dbReference type="ARBA" id="ARBA00023125"/>
    </source>
</evidence>
<evidence type="ECO:0000256" key="4">
    <source>
        <dbReference type="ARBA" id="ARBA00023029"/>
    </source>
</evidence>
<dbReference type="Proteomes" id="UP000707206">
    <property type="component" value="Unassembled WGS sequence"/>
</dbReference>